<feature type="non-terminal residue" evidence="1">
    <location>
        <position position="1"/>
    </location>
</feature>
<proteinExistence type="predicted"/>
<dbReference type="EMBL" id="GL452709">
    <property type="protein sequence ID" value="EFN76992.1"/>
    <property type="molecule type" value="Genomic_DNA"/>
</dbReference>
<organism evidence="2">
    <name type="scientific">Harpegnathos saltator</name>
    <name type="common">Jerdon's jumping ant</name>
    <dbReference type="NCBI Taxonomy" id="610380"/>
    <lineage>
        <taxon>Eukaryota</taxon>
        <taxon>Metazoa</taxon>
        <taxon>Ecdysozoa</taxon>
        <taxon>Arthropoda</taxon>
        <taxon>Hexapoda</taxon>
        <taxon>Insecta</taxon>
        <taxon>Pterygota</taxon>
        <taxon>Neoptera</taxon>
        <taxon>Endopterygota</taxon>
        <taxon>Hymenoptera</taxon>
        <taxon>Apocrita</taxon>
        <taxon>Aculeata</taxon>
        <taxon>Formicoidea</taxon>
        <taxon>Formicidae</taxon>
        <taxon>Ponerinae</taxon>
        <taxon>Ponerini</taxon>
        <taxon>Harpegnathos</taxon>
    </lineage>
</organism>
<dbReference type="PANTHER" id="PTHR33053">
    <property type="entry name" value="PROTEIN, PUTATIVE-RELATED"/>
    <property type="match status" value="1"/>
</dbReference>
<accession>E2C4Y8</accession>
<keyword evidence="2" id="KW-1185">Reference proteome</keyword>
<dbReference type="InParanoid" id="E2C4Y8"/>
<dbReference type="OMA" id="TIHIWPI"/>
<dbReference type="PANTHER" id="PTHR33053:SF24">
    <property type="entry name" value="TRANSPOSASE DOMAIN-CONTAINING PROTEIN"/>
    <property type="match status" value="1"/>
</dbReference>
<dbReference type="OrthoDB" id="7696619at2759"/>
<dbReference type="STRING" id="610380.E2C4Y8"/>
<evidence type="ECO:0000313" key="1">
    <source>
        <dbReference type="EMBL" id="EFN76992.1"/>
    </source>
</evidence>
<gene>
    <name evidence="1" type="ORF">EAI_00032</name>
</gene>
<feature type="non-terminal residue" evidence="1">
    <location>
        <position position="92"/>
    </location>
</feature>
<dbReference type="AlphaFoldDB" id="E2C4Y8"/>
<sequence length="92" mass="10298">GCTLDRAGTIHIWPIQCRVYNIQQAKPFVVGIYKGAHKPHDANIFFEKFVTDIRTILSNGGINFNGNRIPIQLRSFIADAPARAFVLNHVGH</sequence>
<name>E2C4Y8_HARSA</name>
<evidence type="ECO:0000313" key="2">
    <source>
        <dbReference type="Proteomes" id="UP000008237"/>
    </source>
</evidence>
<dbReference type="Proteomes" id="UP000008237">
    <property type="component" value="Unassembled WGS sequence"/>
</dbReference>
<reference evidence="1 2" key="1">
    <citation type="journal article" date="2010" name="Science">
        <title>Genomic comparison of the ants Camponotus floridanus and Harpegnathos saltator.</title>
        <authorList>
            <person name="Bonasio R."/>
            <person name="Zhang G."/>
            <person name="Ye C."/>
            <person name="Mutti N.S."/>
            <person name="Fang X."/>
            <person name="Qin N."/>
            <person name="Donahue G."/>
            <person name="Yang P."/>
            <person name="Li Q."/>
            <person name="Li C."/>
            <person name="Zhang P."/>
            <person name="Huang Z."/>
            <person name="Berger S.L."/>
            <person name="Reinberg D."/>
            <person name="Wang J."/>
            <person name="Liebig J."/>
        </authorList>
    </citation>
    <scope>NUCLEOTIDE SEQUENCE [LARGE SCALE GENOMIC DNA]</scope>
    <source>
        <strain evidence="1 2">R22 G/1</strain>
    </source>
</reference>
<protein>
    <submittedName>
        <fullName evidence="1">Uncharacterized protein</fullName>
    </submittedName>
</protein>